<proteinExistence type="predicted"/>
<dbReference type="EMBL" id="EAAA01002217">
    <property type="status" value="NOT_ANNOTATED_CDS"/>
    <property type="molecule type" value="Genomic_DNA"/>
</dbReference>
<evidence type="ECO:0000313" key="1">
    <source>
        <dbReference type="Ensembl" id="ENSCINP00000036281.1"/>
    </source>
</evidence>
<dbReference type="InParanoid" id="H2Y2Z6"/>
<dbReference type="HOGENOM" id="CLU_2399004_0_0_1"/>
<evidence type="ECO:0000313" key="2">
    <source>
        <dbReference type="Proteomes" id="UP000008144"/>
    </source>
</evidence>
<dbReference type="AlphaFoldDB" id="H2Y2Z6"/>
<keyword evidence="2" id="KW-1185">Reference proteome</keyword>
<protein>
    <submittedName>
        <fullName evidence="1">Uncharacterized protein</fullName>
    </submittedName>
</protein>
<reference evidence="2" key="1">
    <citation type="journal article" date="2002" name="Science">
        <title>The draft genome of Ciona intestinalis: insights into chordate and vertebrate origins.</title>
        <authorList>
            <person name="Dehal P."/>
            <person name="Satou Y."/>
            <person name="Campbell R.K."/>
            <person name="Chapman J."/>
            <person name="Degnan B."/>
            <person name="De Tomaso A."/>
            <person name="Davidson B."/>
            <person name="Di Gregorio A."/>
            <person name="Gelpke M."/>
            <person name="Goodstein D.M."/>
            <person name="Harafuji N."/>
            <person name="Hastings K.E."/>
            <person name="Ho I."/>
            <person name="Hotta K."/>
            <person name="Huang W."/>
            <person name="Kawashima T."/>
            <person name="Lemaire P."/>
            <person name="Martinez D."/>
            <person name="Meinertzhagen I.A."/>
            <person name="Necula S."/>
            <person name="Nonaka M."/>
            <person name="Putnam N."/>
            <person name="Rash S."/>
            <person name="Saiga H."/>
            <person name="Satake M."/>
            <person name="Terry A."/>
            <person name="Yamada L."/>
            <person name="Wang H.G."/>
            <person name="Awazu S."/>
            <person name="Azumi K."/>
            <person name="Boore J."/>
            <person name="Branno M."/>
            <person name="Chin-Bow S."/>
            <person name="DeSantis R."/>
            <person name="Doyle S."/>
            <person name="Francino P."/>
            <person name="Keys D.N."/>
            <person name="Haga S."/>
            <person name="Hayashi H."/>
            <person name="Hino K."/>
            <person name="Imai K.S."/>
            <person name="Inaba K."/>
            <person name="Kano S."/>
            <person name="Kobayashi K."/>
            <person name="Kobayashi M."/>
            <person name="Lee B.I."/>
            <person name="Makabe K.W."/>
            <person name="Manohar C."/>
            <person name="Matassi G."/>
            <person name="Medina M."/>
            <person name="Mochizuki Y."/>
            <person name="Mount S."/>
            <person name="Morishita T."/>
            <person name="Miura S."/>
            <person name="Nakayama A."/>
            <person name="Nishizaka S."/>
            <person name="Nomoto H."/>
            <person name="Ohta F."/>
            <person name="Oishi K."/>
            <person name="Rigoutsos I."/>
            <person name="Sano M."/>
            <person name="Sasaki A."/>
            <person name="Sasakura Y."/>
            <person name="Shoguchi E."/>
            <person name="Shin-i T."/>
            <person name="Spagnuolo A."/>
            <person name="Stainier D."/>
            <person name="Suzuki M.M."/>
            <person name="Tassy O."/>
            <person name="Takatori N."/>
            <person name="Tokuoka M."/>
            <person name="Yagi K."/>
            <person name="Yoshizaki F."/>
            <person name="Wada S."/>
            <person name="Zhang C."/>
            <person name="Hyatt P.D."/>
            <person name="Larimer F."/>
            <person name="Detter C."/>
            <person name="Doggett N."/>
            <person name="Glavina T."/>
            <person name="Hawkins T."/>
            <person name="Richardson P."/>
            <person name="Lucas S."/>
            <person name="Kohara Y."/>
            <person name="Levine M."/>
            <person name="Satoh N."/>
            <person name="Rokhsar D.S."/>
        </authorList>
    </citation>
    <scope>NUCLEOTIDE SEQUENCE [LARGE SCALE GENOMIC DNA]</scope>
</reference>
<dbReference type="Gene3D" id="3.40.50.11350">
    <property type="match status" value="1"/>
</dbReference>
<sequence length="93" mass="10449">MPDLYVTSDVQAFAENNKFGADIFNNNFATSFLEQEICCLAKVFLGSPLSSWTQSVMFDRVARGNSQHSSLLEVLFKDSSTLPKLTWYFPEGV</sequence>
<name>H2Y2Z6_CIOIN</name>
<dbReference type="Ensembl" id="ENSCINT00000030580.1">
    <property type="protein sequence ID" value="ENSCINP00000036281.1"/>
    <property type="gene ID" value="ENSCING00000021252.1"/>
</dbReference>
<reference evidence="1" key="3">
    <citation type="submission" date="2025-08" db="UniProtKB">
        <authorList>
            <consortium name="Ensembl"/>
        </authorList>
    </citation>
    <scope>IDENTIFICATION</scope>
</reference>
<reference evidence="1" key="2">
    <citation type="journal article" date="2008" name="Genome Biol.">
        <title>Improved genome assembly and evidence-based global gene model set for the chordate Ciona intestinalis: new insight into intron and operon populations.</title>
        <authorList>
            <person name="Satou Y."/>
            <person name="Mineta K."/>
            <person name="Ogasawara M."/>
            <person name="Sasakura Y."/>
            <person name="Shoguchi E."/>
            <person name="Ueno K."/>
            <person name="Yamada L."/>
            <person name="Matsumoto J."/>
            <person name="Wasserscheid J."/>
            <person name="Dewar K."/>
            <person name="Wiley G.B."/>
            <person name="Macmil S.L."/>
            <person name="Roe B.A."/>
            <person name="Zeller R.W."/>
            <person name="Hastings K.E."/>
            <person name="Lemaire P."/>
            <person name="Lindquist E."/>
            <person name="Endo T."/>
            <person name="Hotta K."/>
            <person name="Inaba K."/>
        </authorList>
    </citation>
    <scope>NUCLEOTIDE SEQUENCE [LARGE SCALE GENOMIC DNA]</scope>
    <source>
        <strain evidence="1">wild type</strain>
    </source>
</reference>
<dbReference type="Proteomes" id="UP000008144">
    <property type="component" value="Chromosome 5"/>
</dbReference>
<reference evidence="1" key="4">
    <citation type="submission" date="2025-09" db="UniProtKB">
        <authorList>
            <consortium name="Ensembl"/>
        </authorList>
    </citation>
    <scope>IDENTIFICATION</scope>
</reference>
<organism evidence="1 2">
    <name type="scientific">Ciona intestinalis</name>
    <name type="common">Transparent sea squirt</name>
    <name type="synonym">Ascidia intestinalis</name>
    <dbReference type="NCBI Taxonomy" id="7719"/>
    <lineage>
        <taxon>Eukaryota</taxon>
        <taxon>Metazoa</taxon>
        <taxon>Chordata</taxon>
        <taxon>Tunicata</taxon>
        <taxon>Ascidiacea</taxon>
        <taxon>Phlebobranchia</taxon>
        <taxon>Cionidae</taxon>
        <taxon>Ciona</taxon>
    </lineage>
</organism>
<accession>H2Y2Z6</accession>